<dbReference type="NCBIfam" id="TIGR02432">
    <property type="entry name" value="lysidine_TilS_N"/>
    <property type="match status" value="1"/>
</dbReference>
<feature type="binding site" evidence="8">
    <location>
        <begin position="31"/>
        <end position="36"/>
    </location>
    <ligand>
        <name>ATP</name>
        <dbReference type="ChEBI" id="CHEBI:30616"/>
    </ligand>
</feature>
<dbReference type="Gene3D" id="3.40.50.620">
    <property type="entry name" value="HUPs"/>
    <property type="match status" value="1"/>
</dbReference>
<keyword evidence="4 8" id="KW-0819">tRNA processing</keyword>
<comment type="similarity">
    <text evidence="8">Belongs to the tRNA(Ile)-lysidine synthase family.</text>
</comment>
<keyword evidence="6 8" id="KW-0067">ATP-binding</keyword>
<dbReference type="CDD" id="cd01992">
    <property type="entry name" value="TilS_N"/>
    <property type="match status" value="1"/>
</dbReference>
<dbReference type="InterPro" id="IPR011063">
    <property type="entry name" value="TilS/TtcA_N"/>
</dbReference>
<dbReference type="EMBL" id="BAABEZ010000024">
    <property type="protein sequence ID" value="GAA4459185.1"/>
    <property type="molecule type" value="Genomic_DNA"/>
</dbReference>
<comment type="caution">
    <text evidence="10">The sequence shown here is derived from an EMBL/GenBank/DDBJ whole genome shotgun (WGS) entry which is preliminary data.</text>
</comment>
<name>A0ABP8N3B1_9BACT</name>
<dbReference type="SUPFAM" id="SSF56037">
    <property type="entry name" value="PheT/TilS domain"/>
    <property type="match status" value="1"/>
</dbReference>
<proteinExistence type="inferred from homology"/>
<evidence type="ECO:0000259" key="9">
    <source>
        <dbReference type="SMART" id="SM00977"/>
    </source>
</evidence>
<reference evidence="11" key="1">
    <citation type="journal article" date="2019" name="Int. J. Syst. Evol. Microbiol.">
        <title>The Global Catalogue of Microorganisms (GCM) 10K type strain sequencing project: providing services to taxonomists for standard genome sequencing and annotation.</title>
        <authorList>
            <consortium name="The Broad Institute Genomics Platform"/>
            <consortium name="The Broad Institute Genome Sequencing Center for Infectious Disease"/>
            <person name="Wu L."/>
            <person name="Ma J."/>
        </authorList>
    </citation>
    <scope>NUCLEOTIDE SEQUENCE [LARGE SCALE GENOMIC DNA]</scope>
    <source>
        <strain evidence="11">JCM 31921</strain>
    </source>
</reference>
<evidence type="ECO:0000256" key="6">
    <source>
        <dbReference type="ARBA" id="ARBA00022840"/>
    </source>
</evidence>
<dbReference type="HAMAP" id="MF_01161">
    <property type="entry name" value="tRNA_Ile_lys_synt"/>
    <property type="match status" value="1"/>
</dbReference>
<comment type="catalytic activity">
    <reaction evidence="7 8">
        <text>cytidine(34) in tRNA(Ile2) + L-lysine + ATP = lysidine(34) in tRNA(Ile2) + AMP + diphosphate + H(+)</text>
        <dbReference type="Rhea" id="RHEA:43744"/>
        <dbReference type="Rhea" id="RHEA-COMP:10625"/>
        <dbReference type="Rhea" id="RHEA-COMP:10670"/>
        <dbReference type="ChEBI" id="CHEBI:15378"/>
        <dbReference type="ChEBI" id="CHEBI:30616"/>
        <dbReference type="ChEBI" id="CHEBI:32551"/>
        <dbReference type="ChEBI" id="CHEBI:33019"/>
        <dbReference type="ChEBI" id="CHEBI:82748"/>
        <dbReference type="ChEBI" id="CHEBI:83665"/>
        <dbReference type="ChEBI" id="CHEBI:456215"/>
        <dbReference type="EC" id="6.3.4.19"/>
    </reaction>
</comment>
<evidence type="ECO:0000256" key="7">
    <source>
        <dbReference type="ARBA" id="ARBA00048539"/>
    </source>
</evidence>
<evidence type="ECO:0000256" key="5">
    <source>
        <dbReference type="ARBA" id="ARBA00022741"/>
    </source>
</evidence>
<dbReference type="Proteomes" id="UP001501410">
    <property type="component" value="Unassembled WGS sequence"/>
</dbReference>
<accession>A0ABP8N3B1</accession>
<evidence type="ECO:0000313" key="11">
    <source>
        <dbReference type="Proteomes" id="UP001501410"/>
    </source>
</evidence>
<organism evidence="10 11">
    <name type="scientific">Rurimicrobium arvi</name>
    <dbReference type="NCBI Taxonomy" id="2049916"/>
    <lineage>
        <taxon>Bacteria</taxon>
        <taxon>Pseudomonadati</taxon>
        <taxon>Bacteroidota</taxon>
        <taxon>Chitinophagia</taxon>
        <taxon>Chitinophagales</taxon>
        <taxon>Chitinophagaceae</taxon>
        <taxon>Rurimicrobium</taxon>
    </lineage>
</organism>
<evidence type="ECO:0000256" key="1">
    <source>
        <dbReference type="ARBA" id="ARBA00004496"/>
    </source>
</evidence>
<dbReference type="InterPro" id="IPR012094">
    <property type="entry name" value="tRNA_Ile_lys_synt"/>
</dbReference>
<evidence type="ECO:0000256" key="4">
    <source>
        <dbReference type="ARBA" id="ARBA00022694"/>
    </source>
</evidence>
<dbReference type="SUPFAM" id="SSF52402">
    <property type="entry name" value="Adenine nucleotide alpha hydrolases-like"/>
    <property type="match status" value="1"/>
</dbReference>
<comment type="function">
    <text evidence="8">Ligates lysine onto the cytidine present at position 34 of the AUA codon-specific tRNA(Ile) that contains the anticodon CAU, in an ATP-dependent manner. Cytidine is converted to lysidine, thus changing the amino acid specificity of the tRNA from methionine to isoleucine.</text>
</comment>
<dbReference type="Pfam" id="PF01171">
    <property type="entry name" value="ATP_bind_3"/>
    <property type="match status" value="1"/>
</dbReference>
<keyword evidence="11" id="KW-1185">Reference proteome</keyword>
<dbReference type="EC" id="6.3.4.19" evidence="8"/>
<keyword evidence="3 8" id="KW-0436">Ligase</keyword>
<evidence type="ECO:0000256" key="3">
    <source>
        <dbReference type="ARBA" id="ARBA00022598"/>
    </source>
</evidence>
<feature type="domain" description="Lysidine-tRNA(Ile) synthetase C-terminal" evidence="9">
    <location>
        <begin position="368"/>
        <end position="441"/>
    </location>
</feature>
<comment type="domain">
    <text evidence="8">The N-terminal region contains the highly conserved SGGXDS motif, predicted to be a P-loop motif involved in ATP binding.</text>
</comment>
<evidence type="ECO:0000256" key="8">
    <source>
        <dbReference type="HAMAP-Rule" id="MF_01161"/>
    </source>
</evidence>
<keyword evidence="2 8" id="KW-0963">Cytoplasm</keyword>
<dbReference type="Pfam" id="PF11734">
    <property type="entry name" value="TilS_C"/>
    <property type="match status" value="1"/>
</dbReference>
<dbReference type="SMART" id="SM00977">
    <property type="entry name" value="TilS_C"/>
    <property type="match status" value="1"/>
</dbReference>
<dbReference type="InterPro" id="IPR014729">
    <property type="entry name" value="Rossmann-like_a/b/a_fold"/>
</dbReference>
<dbReference type="InterPro" id="IPR012796">
    <property type="entry name" value="Lysidine-tRNA-synth_C"/>
</dbReference>
<evidence type="ECO:0000313" key="10">
    <source>
        <dbReference type="EMBL" id="GAA4459185.1"/>
    </source>
</evidence>
<dbReference type="PANTHER" id="PTHR43033">
    <property type="entry name" value="TRNA(ILE)-LYSIDINE SYNTHASE-RELATED"/>
    <property type="match status" value="1"/>
</dbReference>
<dbReference type="PANTHER" id="PTHR43033:SF1">
    <property type="entry name" value="TRNA(ILE)-LYSIDINE SYNTHASE-RELATED"/>
    <property type="match status" value="1"/>
</dbReference>
<dbReference type="InterPro" id="IPR012795">
    <property type="entry name" value="tRNA_Ile_lys_synt_N"/>
</dbReference>
<protein>
    <recommendedName>
        <fullName evidence="8">tRNA(Ile)-lysidine synthase</fullName>
        <ecNumber evidence="8">6.3.4.19</ecNumber>
    </recommendedName>
    <alternativeName>
        <fullName evidence="8">tRNA(Ile)-2-lysyl-cytidine synthase</fullName>
    </alternativeName>
    <alternativeName>
        <fullName evidence="8">tRNA(Ile)-lysidine synthetase</fullName>
    </alternativeName>
</protein>
<gene>
    <name evidence="8 10" type="primary">tilS</name>
    <name evidence="10" type="ORF">GCM10023092_28670</name>
</gene>
<sequence>MNTHILSKQFATHWKQQFPLIPGEQILLAVSGGRDSMALAHLLLESGIRFAVAHCNFQLRGKDSDADAALVQSFAEQKQISHHYIAFNTLQSAANGEGIQETARKLRYEWFQELQQEFGYRYIATAHHADDNAETLLMHLARGTGLSGLHGIPIINGPVIRPLLFATRREIDDYIQANNITFREDISNQSDKYSRNAIRHHILPGLEKIYPQAVNAINQSITRFTGAEKYYRKSVDRELKKLLDRRGRDWYIPLRLLVKSLDLPTILYELFTPFGFSPGQMQEIQKLLHASSGHFIDSATHRLIRDRDFFIVTEQLSEAADFILINATGEKTDTPEGTLYLSESDATAVSADNAYIIFVDGDKLTFPLILRRRKTGDYFYPAGFGMKKKKVSRFLIDKKIPAPEKDRLWILTSGKSVVWVLGHRSDERYKVAKSTKKILRIEFRLS</sequence>
<dbReference type="RefSeq" id="WP_344828715.1">
    <property type="nucleotide sequence ID" value="NZ_BAABEZ010000024.1"/>
</dbReference>
<comment type="subcellular location">
    <subcellularLocation>
        <location evidence="1 8">Cytoplasm</location>
    </subcellularLocation>
</comment>
<evidence type="ECO:0000256" key="2">
    <source>
        <dbReference type="ARBA" id="ARBA00022490"/>
    </source>
</evidence>
<keyword evidence="5 8" id="KW-0547">Nucleotide-binding</keyword>
<dbReference type="NCBIfam" id="TIGR02433">
    <property type="entry name" value="lysidine_TilS_C"/>
    <property type="match status" value="1"/>
</dbReference>